<proteinExistence type="predicted"/>
<keyword evidence="2" id="KW-1185">Reference proteome</keyword>
<name>A0A836IX42_9TRYP</name>
<sequence>MPLRRPLFAGANYRSQLTLILETPGLRGVPQAPEKVDGLFEGGEEGMHIIKVIRFFNNTARWRESRALNNQVHSQVLFSTALVGSNVDILIDLGILIAKLLSFNPCKRPTAVEALRDPFFSSLYDTRDEIVRWATANPDAQREAIDDIVAYQKMHPCVVVDESPAFTWEFDHRITSGQDLRSLFKEELDKSRDAQLQIR</sequence>
<dbReference type="SUPFAM" id="SSF56112">
    <property type="entry name" value="Protein kinase-like (PK-like)"/>
    <property type="match status" value="1"/>
</dbReference>
<protein>
    <submittedName>
        <fullName evidence="1">Uncharacterized protein</fullName>
    </submittedName>
</protein>
<dbReference type="OrthoDB" id="277790at2759"/>
<dbReference type="Gene3D" id="1.10.510.10">
    <property type="entry name" value="Transferase(Phosphotransferase) domain 1"/>
    <property type="match status" value="1"/>
</dbReference>
<dbReference type="KEGG" id="phet:94292383"/>
<reference evidence="1 2" key="1">
    <citation type="submission" date="2021-02" db="EMBL/GenBank/DDBJ databases">
        <title>Porcisia hertigi Genome sequencing and assembly.</title>
        <authorList>
            <person name="Almutairi H."/>
            <person name="Gatherer D."/>
        </authorList>
    </citation>
    <scope>NUCLEOTIDE SEQUENCE [LARGE SCALE GENOMIC DNA]</scope>
    <source>
        <strain evidence="1 2">C119</strain>
    </source>
</reference>
<accession>A0A836IX42</accession>
<comment type="caution">
    <text evidence="1">The sequence shown here is derived from an EMBL/GenBank/DDBJ whole genome shotgun (WGS) entry which is preliminary data.</text>
</comment>
<gene>
    <name evidence="1" type="ORF">JKF63_06356</name>
</gene>
<evidence type="ECO:0000313" key="1">
    <source>
        <dbReference type="EMBL" id="KAG5509651.1"/>
    </source>
</evidence>
<dbReference type="InterPro" id="IPR011009">
    <property type="entry name" value="Kinase-like_dom_sf"/>
</dbReference>
<dbReference type="GeneID" id="94292383"/>
<dbReference type="RefSeq" id="XP_067758803.1">
    <property type="nucleotide sequence ID" value="XM_067902306.1"/>
</dbReference>
<organism evidence="1 2">
    <name type="scientific">Porcisia hertigi</name>
    <dbReference type="NCBI Taxonomy" id="2761500"/>
    <lineage>
        <taxon>Eukaryota</taxon>
        <taxon>Discoba</taxon>
        <taxon>Euglenozoa</taxon>
        <taxon>Kinetoplastea</taxon>
        <taxon>Metakinetoplastina</taxon>
        <taxon>Trypanosomatida</taxon>
        <taxon>Trypanosomatidae</taxon>
        <taxon>Leishmaniinae</taxon>
        <taxon>Porcisia</taxon>
    </lineage>
</organism>
<dbReference type="AlphaFoldDB" id="A0A836IX42"/>
<dbReference type="EMBL" id="JAFJZO010000013">
    <property type="protein sequence ID" value="KAG5509651.1"/>
    <property type="molecule type" value="Genomic_DNA"/>
</dbReference>
<dbReference type="Proteomes" id="UP000674318">
    <property type="component" value="Chromosome 13"/>
</dbReference>
<evidence type="ECO:0000313" key="2">
    <source>
        <dbReference type="Proteomes" id="UP000674318"/>
    </source>
</evidence>